<organism evidence="1">
    <name type="scientific">Anguilla anguilla</name>
    <name type="common">European freshwater eel</name>
    <name type="synonym">Muraena anguilla</name>
    <dbReference type="NCBI Taxonomy" id="7936"/>
    <lineage>
        <taxon>Eukaryota</taxon>
        <taxon>Metazoa</taxon>
        <taxon>Chordata</taxon>
        <taxon>Craniata</taxon>
        <taxon>Vertebrata</taxon>
        <taxon>Euteleostomi</taxon>
        <taxon>Actinopterygii</taxon>
        <taxon>Neopterygii</taxon>
        <taxon>Teleostei</taxon>
        <taxon>Anguilliformes</taxon>
        <taxon>Anguillidae</taxon>
        <taxon>Anguilla</taxon>
    </lineage>
</organism>
<evidence type="ECO:0000313" key="1">
    <source>
        <dbReference type="EMBL" id="JAI05558.1"/>
    </source>
</evidence>
<sequence>MVLTICSICEGTTMTFSRVITSPNDHTPGFTLSLYILWASFAGAD</sequence>
<accession>A0A0E9XS35</accession>
<reference evidence="1" key="1">
    <citation type="submission" date="2014-11" db="EMBL/GenBank/DDBJ databases">
        <authorList>
            <person name="Amaro Gonzalez C."/>
        </authorList>
    </citation>
    <scope>NUCLEOTIDE SEQUENCE</scope>
</reference>
<reference evidence="1" key="2">
    <citation type="journal article" date="2015" name="Fish Shellfish Immunol.">
        <title>Early steps in the European eel (Anguilla anguilla)-Vibrio vulnificus interaction in the gills: Role of the RtxA13 toxin.</title>
        <authorList>
            <person name="Callol A."/>
            <person name="Pajuelo D."/>
            <person name="Ebbesson L."/>
            <person name="Teles M."/>
            <person name="MacKenzie S."/>
            <person name="Amaro C."/>
        </authorList>
    </citation>
    <scope>NUCLEOTIDE SEQUENCE</scope>
</reference>
<dbReference type="EMBL" id="GBXM01003020">
    <property type="protein sequence ID" value="JAI05558.1"/>
    <property type="molecule type" value="Transcribed_RNA"/>
</dbReference>
<name>A0A0E9XS35_ANGAN</name>
<dbReference type="AlphaFoldDB" id="A0A0E9XS35"/>
<proteinExistence type="predicted"/>
<protein>
    <submittedName>
        <fullName evidence="1">Uncharacterized protein</fullName>
    </submittedName>
</protein>